<evidence type="ECO:0000256" key="1">
    <source>
        <dbReference type="SAM" id="MobiDB-lite"/>
    </source>
</evidence>
<keyword evidence="3" id="KW-1185">Reference proteome</keyword>
<accession>A0ABR9MSA7</accession>
<feature type="region of interest" description="Disordered" evidence="1">
    <location>
        <begin position="14"/>
        <end position="34"/>
    </location>
</feature>
<dbReference type="EMBL" id="JADAQT010000017">
    <property type="protein sequence ID" value="MBE1874261.1"/>
    <property type="molecule type" value="Genomic_DNA"/>
</dbReference>
<proteinExistence type="predicted"/>
<dbReference type="Proteomes" id="UP000625527">
    <property type="component" value="Unassembled WGS sequence"/>
</dbReference>
<name>A0ABR9MSA7_9MICO</name>
<evidence type="ECO:0000313" key="3">
    <source>
        <dbReference type="Proteomes" id="UP000625527"/>
    </source>
</evidence>
<protein>
    <recommendedName>
        <fullName evidence="4">Tetratricopeptide repeat protein</fullName>
    </recommendedName>
</protein>
<reference evidence="2 3" key="1">
    <citation type="submission" date="2020-10" db="EMBL/GenBank/DDBJ databases">
        <title>Myceligenerans pegani sp. nov., an endophytic actinomycete isolated from Peganum harmala L. in Xinjiang, China.</title>
        <authorList>
            <person name="Xin L."/>
        </authorList>
    </citation>
    <scope>NUCLEOTIDE SEQUENCE [LARGE SCALE GENOMIC DNA]</scope>
    <source>
        <strain evidence="2 3">TRM65318</strain>
    </source>
</reference>
<gene>
    <name evidence="2" type="ORF">IHE71_00860</name>
</gene>
<comment type="caution">
    <text evidence="2">The sequence shown here is derived from an EMBL/GenBank/DDBJ whole genome shotgun (WGS) entry which is preliminary data.</text>
</comment>
<evidence type="ECO:0008006" key="4">
    <source>
        <dbReference type="Google" id="ProtNLM"/>
    </source>
</evidence>
<dbReference type="RefSeq" id="WP_192860838.1">
    <property type="nucleotide sequence ID" value="NZ_JADAQT010000017.1"/>
</dbReference>
<evidence type="ECO:0000313" key="2">
    <source>
        <dbReference type="EMBL" id="MBE1874261.1"/>
    </source>
</evidence>
<organism evidence="2 3">
    <name type="scientific">Myceligenerans pegani</name>
    <dbReference type="NCBI Taxonomy" id="2776917"/>
    <lineage>
        <taxon>Bacteria</taxon>
        <taxon>Bacillati</taxon>
        <taxon>Actinomycetota</taxon>
        <taxon>Actinomycetes</taxon>
        <taxon>Micrococcales</taxon>
        <taxon>Promicromonosporaceae</taxon>
        <taxon>Myceligenerans</taxon>
    </lineage>
</organism>
<sequence length="233" mass="25386">MALMHRLRRLIRRPTSASSVGARHPSPSAPRRGDTIHEDALRAQLADDPNNIEAFTALADMVRRHAAEGHSEPDPLREAEHEFTAAELRSQAADLAVWALAEEIGGNPRGWYPLVELGRLSLAEDPEGAVRRFTTAAERDPEGRALAEGLAILRGAGMPVEALGLGVGHWKVREHTPEVGQHLVRAALEADRISDAKQHLRALGLHPDRDAVAKLRTELEKEIAASERRAAGT</sequence>